<dbReference type="PROSITE" id="PS50893">
    <property type="entry name" value="ABC_TRANSPORTER_2"/>
    <property type="match status" value="1"/>
</dbReference>
<dbReference type="SMART" id="SM00382">
    <property type="entry name" value="AAA"/>
    <property type="match status" value="1"/>
</dbReference>
<accession>A0A562Q155</accession>
<dbReference type="Gene3D" id="3.40.50.300">
    <property type="entry name" value="P-loop containing nucleotide triphosphate hydrolases"/>
    <property type="match status" value="1"/>
</dbReference>
<evidence type="ECO:0000313" key="12">
    <source>
        <dbReference type="Proteomes" id="UP000437862"/>
    </source>
</evidence>
<evidence type="ECO:0000256" key="2">
    <source>
        <dbReference type="ARBA" id="ARBA00022475"/>
    </source>
</evidence>
<evidence type="ECO:0000256" key="6">
    <source>
        <dbReference type="ARBA" id="ARBA00023251"/>
    </source>
</evidence>
<keyword evidence="12" id="KW-1185">Reference proteome</keyword>
<dbReference type="PANTHER" id="PTHR24220">
    <property type="entry name" value="IMPORT ATP-BINDING PROTEIN"/>
    <property type="match status" value="1"/>
</dbReference>
<evidence type="ECO:0000256" key="3">
    <source>
        <dbReference type="ARBA" id="ARBA00022741"/>
    </source>
</evidence>
<dbReference type="FunFam" id="3.40.50.300:FF:000032">
    <property type="entry name" value="Export ABC transporter ATP-binding protein"/>
    <property type="match status" value="1"/>
</dbReference>
<dbReference type="GO" id="GO:0098796">
    <property type="term" value="C:membrane protein complex"/>
    <property type="evidence" value="ECO:0007669"/>
    <property type="project" value="UniProtKB-ARBA"/>
</dbReference>
<dbReference type="Proteomes" id="UP000315112">
    <property type="component" value="Unassembled WGS sequence"/>
</dbReference>
<dbReference type="InterPro" id="IPR027417">
    <property type="entry name" value="P-loop_NTPase"/>
</dbReference>
<dbReference type="AlphaFoldDB" id="A0A562Q155"/>
<dbReference type="EMBL" id="VLKW01000002">
    <property type="protein sequence ID" value="TWI50412.1"/>
    <property type="molecule type" value="Genomic_DNA"/>
</dbReference>
<dbReference type="Proteomes" id="UP000437862">
    <property type="component" value="Chromosome"/>
</dbReference>
<protein>
    <submittedName>
        <fullName evidence="9">ATP-binding cassette domain-containing protein</fullName>
    </submittedName>
    <submittedName>
        <fullName evidence="10">Putative ABC transport system ATP-binding protein</fullName>
    </submittedName>
</protein>
<comment type="similarity">
    <text evidence="7">Belongs to the ABC transporter superfamily. Macrolide exporter (TC 3.A.1.122) family.</text>
</comment>
<dbReference type="PANTHER" id="PTHR24220:SF86">
    <property type="entry name" value="ABC TRANSPORTER ABCH.1"/>
    <property type="match status" value="1"/>
</dbReference>
<gene>
    <name evidence="9" type="ORF">GO485_02780</name>
    <name evidence="10" type="ORF">IP92_01641</name>
</gene>
<dbReference type="OrthoDB" id="581709at2"/>
<reference evidence="10" key="2">
    <citation type="submission" date="2019-07" db="EMBL/GenBank/DDBJ databases">
        <authorList>
            <person name="Whitman W."/>
            <person name="Huntemann M."/>
            <person name="Clum A."/>
            <person name="Pillay M."/>
            <person name="Palaniappan K."/>
            <person name="Varghese N."/>
            <person name="Mikhailova N."/>
            <person name="Stamatis D."/>
            <person name="Reddy T."/>
            <person name="Daum C."/>
            <person name="Shapiro N."/>
            <person name="Ivanova N."/>
            <person name="Kyrpides N."/>
            <person name="Woyke T."/>
        </authorList>
    </citation>
    <scope>NUCLEOTIDE SEQUENCE</scope>
    <source>
        <strain evidence="10">CGMCC 1.10685</strain>
    </source>
</reference>
<dbReference type="SUPFAM" id="SSF52540">
    <property type="entry name" value="P-loop containing nucleoside triphosphate hydrolases"/>
    <property type="match status" value="1"/>
</dbReference>
<reference evidence="9 12" key="3">
    <citation type="submission" date="2019-12" db="EMBL/GenBank/DDBJ databases">
        <title>Draft Genome Sequences of Six Type Strains of the Genus Massilia.</title>
        <authorList>
            <person name="Miess H."/>
            <person name="Frediansyah A."/>
            <person name="Goeker M."/>
            <person name="Gross H."/>
        </authorList>
    </citation>
    <scope>NUCLEOTIDE SEQUENCE [LARGE SCALE GENOMIC DNA]</scope>
    <source>
        <strain evidence="9 12">DSM 26639</strain>
    </source>
</reference>
<dbReference type="InterPro" id="IPR003439">
    <property type="entry name" value="ABC_transporter-like_ATP-bd"/>
</dbReference>
<evidence type="ECO:0000313" key="9">
    <source>
        <dbReference type="EMBL" id="QGZ38077.1"/>
    </source>
</evidence>
<dbReference type="CDD" id="cd03255">
    <property type="entry name" value="ABC_MJ0796_LolCDE_FtsE"/>
    <property type="match status" value="1"/>
</dbReference>
<keyword evidence="5" id="KW-0812">Transmembrane</keyword>
<name>A0A562Q155_9BURK</name>
<sequence length="248" mass="26433">MIGPCIALRGVRKRYPMGGESVLALDGVDLDVAPHDYVAVTGPSGSGKSTVMSILACLDTPSSGSYLLNGRDIARLDAGELATIRNREIGLVFQNFNLLPRASALENVMLPLVYRGVRHGERSRRALAVLEQVGLAHRADHLPSQLSRGQRQRVAIARALCSEPSVLLADEPTGNLDSASAAAVMALFDDLHAQGHTVVVVTHEAEIARRCRRIVTLRDGRIVGDVLAAAAPPPCPAAQPEQADVHPR</sequence>
<keyword evidence="2" id="KW-1003">Cell membrane</keyword>
<evidence type="ECO:0000256" key="7">
    <source>
        <dbReference type="ARBA" id="ARBA00038388"/>
    </source>
</evidence>
<evidence type="ECO:0000313" key="10">
    <source>
        <dbReference type="EMBL" id="TWI50412.1"/>
    </source>
</evidence>
<organism evidence="10 11">
    <name type="scientific">Pseudoduganella flava</name>
    <dbReference type="NCBI Taxonomy" id="871742"/>
    <lineage>
        <taxon>Bacteria</taxon>
        <taxon>Pseudomonadati</taxon>
        <taxon>Pseudomonadota</taxon>
        <taxon>Betaproteobacteria</taxon>
        <taxon>Burkholderiales</taxon>
        <taxon>Oxalobacteraceae</taxon>
        <taxon>Telluria group</taxon>
        <taxon>Pseudoduganella</taxon>
    </lineage>
</organism>
<dbReference type="GO" id="GO:0005524">
    <property type="term" value="F:ATP binding"/>
    <property type="evidence" value="ECO:0007669"/>
    <property type="project" value="UniProtKB-KW"/>
</dbReference>
<feature type="domain" description="ABC transporter" evidence="8">
    <location>
        <begin position="6"/>
        <end position="242"/>
    </location>
</feature>
<evidence type="ECO:0000259" key="8">
    <source>
        <dbReference type="PROSITE" id="PS50893"/>
    </source>
</evidence>
<dbReference type="GO" id="GO:0005886">
    <property type="term" value="C:plasma membrane"/>
    <property type="evidence" value="ECO:0007669"/>
    <property type="project" value="TreeGrafter"/>
</dbReference>
<dbReference type="EMBL" id="CP046904">
    <property type="protein sequence ID" value="QGZ38077.1"/>
    <property type="molecule type" value="Genomic_DNA"/>
</dbReference>
<dbReference type="Pfam" id="PF00005">
    <property type="entry name" value="ABC_tran"/>
    <property type="match status" value="1"/>
</dbReference>
<dbReference type="InterPro" id="IPR003593">
    <property type="entry name" value="AAA+_ATPase"/>
</dbReference>
<evidence type="ECO:0000256" key="1">
    <source>
        <dbReference type="ARBA" id="ARBA00022448"/>
    </source>
</evidence>
<dbReference type="GO" id="GO:0016887">
    <property type="term" value="F:ATP hydrolysis activity"/>
    <property type="evidence" value="ECO:0007669"/>
    <property type="project" value="InterPro"/>
</dbReference>
<keyword evidence="3" id="KW-0547">Nucleotide-binding</keyword>
<keyword evidence="6" id="KW-0046">Antibiotic resistance</keyword>
<evidence type="ECO:0000313" key="11">
    <source>
        <dbReference type="Proteomes" id="UP000315112"/>
    </source>
</evidence>
<evidence type="ECO:0000256" key="5">
    <source>
        <dbReference type="ARBA" id="ARBA00022989"/>
    </source>
</evidence>
<keyword evidence="4 10" id="KW-0067">ATP-binding</keyword>
<dbReference type="GO" id="GO:0022857">
    <property type="term" value="F:transmembrane transporter activity"/>
    <property type="evidence" value="ECO:0007669"/>
    <property type="project" value="TreeGrafter"/>
</dbReference>
<dbReference type="InterPro" id="IPR015854">
    <property type="entry name" value="ABC_transpr_LolD-like"/>
</dbReference>
<dbReference type="GO" id="GO:0046677">
    <property type="term" value="P:response to antibiotic"/>
    <property type="evidence" value="ECO:0007669"/>
    <property type="project" value="UniProtKB-KW"/>
</dbReference>
<keyword evidence="5" id="KW-1133">Transmembrane helix</keyword>
<dbReference type="RefSeq" id="WP_145874013.1">
    <property type="nucleotide sequence ID" value="NZ_CP046904.1"/>
</dbReference>
<reference evidence="10 11" key="1">
    <citation type="journal article" date="2015" name="Stand. Genomic Sci.">
        <title>Genomic Encyclopedia of Bacterial and Archaeal Type Strains, Phase III: the genomes of soil and plant-associated and newly described type strains.</title>
        <authorList>
            <person name="Whitman W.B."/>
            <person name="Woyke T."/>
            <person name="Klenk H.P."/>
            <person name="Zhou Y."/>
            <person name="Lilburn T.G."/>
            <person name="Beck B.J."/>
            <person name="De Vos P."/>
            <person name="Vandamme P."/>
            <person name="Eisen J.A."/>
            <person name="Garrity G."/>
            <person name="Hugenholtz P."/>
            <person name="Kyrpides N.C."/>
        </authorList>
    </citation>
    <scope>NUCLEOTIDE SEQUENCE [LARGE SCALE GENOMIC DNA]</scope>
    <source>
        <strain evidence="10 11">CGMCC 1.10685</strain>
    </source>
</reference>
<keyword evidence="5" id="KW-0472">Membrane</keyword>
<dbReference type="InterPro" id="IPR017911">
    <property type="entry name" value="MacB-like_ATP-bd"/>
</dbReference>
<keyword evidence="1" id="KW-0813">Transport</keyword>
<proteinExistence type="inferred from homology"/>
<evidence type="ECO:0000256" key="4">
    <source>
        <dbReference type="ARBA" id="ARBA00022840"/>
    </source>
</evidence>